<proteinExistence type="predicted"/>
<dbReference type="AlphaFoldDB" id="A0A4D6M6L4"/>
<accession>A0A4D6M6L4</accession>
<gene>
    <name evidence="1" type="ORF">DEO72_LG6g763</name>
</gene>
<reference evidence="1 2" key="1">
    <citation type="submission" date="2019-04" db="EMBL/GenBank/DDBJ databases">
        <title>An improved genome assembly and genetic linkage map for asparagus bean, Vigna unguiculata ssp. sesquipedialis.</title>
        <authorList>
            <person name="Xia Q."/>
            <person name="Zhang R."/>
            <person name="Dong Y."/>
        </authorList>
    </citation>
    <scope>NUCLEOTIDE SEQUENCE [LARGE SCALE GENOMIC DNA]</scope>
    <source>
        <tissue evidence="1">Leaf</tissue>
    </source>
</reference>
<name>A0A4D6M6L4_VIGUN</name>
<dbReference type="Proteomes" id="UP000501690">
    <property type="component" value="Linkage Group LG6"/>
</dbReference>
<organism evidence="1 2">
    <name type="scientific">Vigna unguiculata</name>
    <name type="common">Cowpea</name>
    <dbReference type="NCBI Taxonomy" id="3917"/>
    <lineage>
        <taxon>Eukaryota</taxon>
        <taxon>Viridiplantae</taxon>
        <taxon>Streptophyta</taxon>
        <taxon>Embryophyta</taxon>
        <taxon>Tracheophyta</taxon>
        <taxon>Spermatophyta</taxon>
        <taxon>Magnoliopsida</taxon>
        <taxon>eudicotyledons</taxon>
        <taxon>Gunneridae</taxon>
        <taxon>Pentapetalae</taxon>
        <taxon>rosids</taxon>
        <taxon>fabids</taxon>
        <taxon>Fabales</taxon>
        <taxon>Fabaceae</taxon>
        <taxon>Papilionoideae</taxon>
        <taxon>50 kb inversion clade</taxon>
        <taxon>NPAAA clade</taxon>
        <taxon>indigoferoid/millettioid clade</taxon>
        <taxon>Phaseoleae</taxon>
        <taxon>Vigna</taxon>
    </lineage>
</organism>
<evidence type="ECO:0000313" key="1">
    <source>
        <dbReference type="EMBL" id="QCD96061.1"/>
    </source>
</evidence>
<keyword evidence="2" id="KW-1185">Reference proteome</keyword>
<evidence type="ECO:0000313" key="2">
    <source>
        <dbReference type="Proteomes" id="UP000501690"/>
    </source>
</evidence>
<protein>
    <submittedName>
        <fullName evidence="1">Uncharacterized protein</fullName>
    </submittedName>
</protein>
<sequence>MEVLCVKCGGWRCTAIADGDGGSRGREVQMRWWCLQICGGYRDWCVVVMVAAGNGGSWWKLGFEEN</sequence>
<dbReference type="EMBL" id="CP039350">
    <property type="protein sequence ID" value="QCD96061.1"/>
    <property type="molecule type" value="Genomic_DNA"/>
</dbReference>